<keyword evidence="1" id="KW-1133">Transmembrane helix</keyword>
<dbReference type="EMBL" id="RBNJ01003776">
    <property type="protein sequence ID" value="RUS30544.1"/>
    <property type="molecule type" value="Genomic_DNA"/>
</dbReference>
<evidence type="ECO:0000313" key="2">
    <source>
        <dbReference type="EMBL" id="RUS30544.1"/>
    </source>
</evidence>
<reference evidence="2 3" key="1">
    <citation type="journal article" date="2018" name="New Phytol.">
        <title>Phylogenomics of Endogonaceae and evolution of mycorrhizas within Mucoromycota.</title>
        <authorList>
            <person name="Chang Y."/>
            <person name="Desiro A."/>
            <person name="Na H."/>
            <person name="Sandor L."/>
            <person name="Lipzen A."/>
            <person name="Clum A."/>
            <person name="Barry K."/>
            <person name="Grigoriev I.V."/>
            <person name="Martin F.M."/>
            <person name="Stajich J.E."/>
            <person name="Smith M.E."/>
            <person name="Bonito G."/>
            <person name="Spatafora J.W."/>
        </authorList>
    </citation>
    <scope>NUCLEOTIDE SEQUENCE [LARGE SCALE GENOMIC DNA]</scope>
    <source>
        <strain evidence="2 3">AD002</strain>
    </source>
</reference>
<evidence type="ECO:0000256" key="1">
    <source>
        <dbReference type="SAM" id="Phobius"/>
    </source>
</evidence>
<name>A0A433QLA1_9FUNG</name>
<keyword evidence="3" id="KW-1185">Reference proteome</keyword>
<organism evidence="2 3">
    <name type="scientific">Jimgerdemannia flammicorona</name>
    <dbReference type="NCBI Taxonomy" id="994334"/>
    <lineage>
        <taxon>Eukaryota</taxon>
        <taxon>Fungi</taxon>
        <taxon>Fungi incertae sedis</taxon>
        <taxon>Mucoromycota</taxon>
        <taxon>Mucoromycotina</taxon>
        <taxon>Endogonomycetes</taxon>
        <taxon>Endogonales</taxon>
        <taxon>Endogonaceae</taxon>
        <taxon>Jimgerdemannia</taxon>
    </lineage>
</organism>
<sequence length="100" mass="10689">MPWVIGLGGSLVVHTFLLTISGGYYQFLLLELVDLVPWVMLRTIDVIHILFGHCCKSTGSVSGGGYEGEACIIAIVLVGVESSSCSVTGRQGVHYTHEHG</sequence>
<dbReference type="Proteomes" id="UP000274822">
    <property type="component" value="Unassembled WGS sequence"/>
</dbReference>
<comment type="caution">
    <text evidence="2">The sequence shown here is derived from an EMBL/GenBank/DDBJ whole genome shotgun (WGS) entry which is preliminary data.</text>
</comment>
<feature type="transmembrane region" description="Helical" evidence="1">
    <location>
        <begin position="12"/>
        <end position="33"/>
    </location>
</feature>
<keyword evidence="1" id="KW-0472">Membrane</keyword>
<evidence type="ECO:0000313" key="3">
    <source>
        <dbReference type="Proteomes" id="UP000274822"/>
    </source>
</evidence>
<proteinExistence type="predicted"/>
<protein>
    <submittedName>
        <fullName evidence="2">Uncharacterized protein</fullName>
    </submittedName>
</protein>
<gene>
    <name evidence="2" type="ORF">BC938DRAFT_479265</name>
</gene>
<accession>A0A433QLA1</accession>
<keyword evidence="1" id="KW-0812">Transmembrane</keyword>
<dbReference type="AlphaFoldDB" id="A0A433QLA1"/>